<feature type="domain" description="Peptidase S9 prolyl oligopeptidase catalytic" evidence="7">
    <location>
        <begin position="529"/>
        <end position="745"/>
    </location>
</feature>
<dbReference type="Gene3D" id="2.130.10.120">
    <property type="entry name" value="Prolyl oligopeptidase, N-terminal domain"/>
    <property type="match status" value="1"/>
</dbReference>
<dbReference type="Pfam" id="PF02897">
    <property type="entry name" value="Peptidase_S9_N"/>
    <property type="match status" value="1"/>
</dbReference>
<feature type="region of interest" description="Disordered" evidence="5">
    <location>
        <begin position="32"/>
        <end position="59"/>
    </location>
</feature>
<dbReference type="FunCoup" id="E8R5N8">
    <property type="interactions" value="405"/>
</dbReference>
<proteinExistence type="inferred from homology"/>
<dbReference type="Proteomes" id="UP000008631">
    <property type="component" value="Chromosome"/>
</dbReference>
<reference evidence="9 10" key="2">
    <citation type="journal article" date="2011" name="Stand. Genomic Sci.">
        <title>Complete genome sequence of Isosphaera pallida type strain (IS1B).</title>
        <authorList>
            <consortium name="US DOE Joint Genome Institute (JGI-PGF)"/>
            <person name="Goker M."/>
            <person name="Cleland D."/>
            <person name="Saunders E."/>
            <person name="Lapidus A."/>
            <person name="Nolan M."/>
            <person name="Lucas S."/>
            <person name="Hammon N."/>
            <person name="Deshpande S."/>
            <person name="Cheng J.F."/>
            <person name="Tapia R."/>
            <person name="Han C."/>
            <person name="Goodwin L."/>
            <person name="Pitluck S."/>
            <person name="Liolios K."/>
            <person name="Pagani I."/>
            <person name="Ivanova N."/>
            <person name="Mavromatis K."/>
            <person name="Pati A."/>
            <person name="Chen A."/>
            <person name="Palaniappan K."/>
            <person name="Land M."/>
            <person name="Hauser L."/>
            <person name="Chang Y.J."/>
            <person name="Jeffries C.D."/>
            <person name="Detter J.C."/>
            <person name="Beck B."/>
            <person name="Woyke T."/>
            <person name="Bristow J."/>
            <person name="Eisen J.A."/>
            <person name="Markowitz V."/>
            <person name="Hugenholtz P."/>
            <person name="Kyrpides N.C."/>
            <person name="Klenk H.P."/>
        </authorList>
    </citation>
    <scope>NUCLEOTIDE SEQUENCE [LARGE SCALE GENOMIC DNA]</scope>
    <source>
        <strain evidence="10">ATCC 43644 / DSM 9630 / IS1B</strain>
    </source>
</reference>
<dbReference type="MEROPS" id="S09.010"/>
<dbReference type="AlphaFoldDB" id="E8R5N8"/>
<dbReference type="SUPFAM" id="SSF50993">
    <property type="entry name" value="Peptidase/esterase 'gauge' domain"/>
    <property type="match status" value="1"/>
</dbReference>
<comment type="similarity">
    <text evidence="1">Belongs to the peptidase S9A family.</text>
</comment>
<feature type="signal peptide" evidence="6">
    <location>
        <begin position="1"/>
        <end position="25"/>
    </location>
</feature>
<dbReference type="GO" id="GO:0006508">
    <property type="term" value="P:proteolysis"/>
    <property type="evidence" value="ECO:0007669"/>
    <property type="project" value="UniProtKB-KW"/>
</dbReference>
<dbReference type="HOGENOM" id="CLU_011290_0_1_0"/>
<dbReference type="InterPro" id="IPR023302">
    <property type="entry name" value="Pept_S9A_N"/>
</dbReference>
<dbReference type="GO" id="GO:0004252">
    <property type="term" value="F:serine-type endopeptidase activity"/>
    <property type="evidence" value="ECO:0007669"/>
    <property type="project" value="UniProtKB-EC"/>
</dbReference>
<dbReference type="KEGG" id="ipa:Isop_1201"/>
<sequence length="750" mass="84430">MTLLYPGTGLVFTTLILSAAAWPHAAAPHAVTATRSPVPDEHRDDTPMPPTPPSPKKVPHTVVFHGETLEDPYFWMRNRDDPDTLEHLRAENAYLDAVAQPTIQPLADRLYQEMLGRIQQTDLSVPARKGTYAYYNRTEEGKQYPLVCRRPVNPNGEVAETPEDILLDLNQLAQGKPYLALGTLEVSPNAQLLAYSIDETGYRVYTLRIKNLRTGELLPDTLEKVTGVAWSSDNRFLFYTVEDAAKRSFRLYRHVVGQADSSQDVLIDEEPDPLYDLEIETTLDDRYLLATHSSFETTEIKILRLDQPERQLATILPKVEGRRYSVAHRDGLWFLVTNQDAPNFKLVVAPVDRAEPSNWVEVIPACDEQTVESVEVFKNHAVVRLTRDALPRLLVIDLSEVQATTPPLDPSTWPRHEITFPEPVYSTYPGDNREYDTTTFRLTYSSFITPTSIYDYDLVSRERVLRKQTPVLGSYDPNQYVSERIEATSHDGVMIPISLVRRKETPRDGSAPCLLYGYGSYGASIPVAFDSNRLALLDRGFVYALAHIRGGGDKGESWYADGKMAKKMNTFLDFIACADHLVERGDCARDRLAIEGGSAGGLLVGATLNLRPDLCRAAILSVPFVDVLNTMSDESLPLTTGEFLEWGNPKIKEQYDWMRRYCPYTNIKHADYPAILVEISLNDSQVPYWEGAKYAARLRERRLKTDTDPVLVKVNLDAGHGGASGRYDSLKEEAFRYAFLLNTLNAADFQ</sequence>
<dbReference type="Pfam" id="PF00326">
    <property type="entry name" value="Peptidase_S9"/>
    <property type="match status" value="1"/>
</dbReference>
<reference key="1">
    <citation type="submission" date="2010-11" db="EMBL/GenBank/DDBJ databases">
        <title>The complete sequence of chromosome of Isophaera pallida ATCC 43644.</title>
        <authorList>
            <consortium name="US DOE Joint Genome Institute (JGI-PGF)"/>
            <person name="Lucas S."/>
            <person name="Copeland A."/>
            <person name="Lapidus A."/>
            <person name="Bruce D."/>
            <person name="Goodwin L."/>
            <person name="Pitluck S."/>
            <person name="Kyrpides N."/>
            <person name="Mavromatis K."/>
            <person name="Pagani I."/>
            <person name="Ivanova N."/>
            <person name="Saunders E."/>
            <person name="Brettin T."/>
            <person name="Detter J.C."/>
            <person name="Han C."/>
            <person name="Tapia R."/>
            <person name="Land M."/>
            <person name="Hauser L."/>
            <person name="Markowitz V."/>
            <person name="Cheng J.-F."/>
            <person name="Hugenholtz P."/>
            <person name="Woyke T."/>
            <person name="Wu D."/>
            <person name="Eisen J.A."/>
        </authorList>
    </citation>
    <scope>NUCLEOTIDE SEQUENCE</scope>
    <source>
        <strain>ATCC 43644</strain>
    </source>
</reference>
<dbReference type="InParanoid" id="E8R5N8"/>
<dbReference type="SUPFAM" id="SSF53474">
    <property type="entry name" value="alpha/beta-Hydrolases"/>
    <property type="match status" value="1"/>
</dbReference>
<accession>E8R5N8</accession>
<dbReference type="RefSeq" id="WP_013564076.1">
    <property type="nucleotide sequence ID" value="NC_014962.1"/>
</dbReference>
<dbReference type="PRINTS" id="PR00862">
    <property type="entry name" value="PROLIGOPTASE"/>
</dbReference>
<keyword evidence="4" id="KW-0720">Serine protease</keyword>
<evidence type="ECO:0000256" key="3">
    <source>
        <dbReference type="ARBA" id="ARBA00022801"/>
    </source>
</evidence>
<keyword evidence="6" id="KW-0732">Signal</keyword>
<evidence type="ECO:0000256" key="1">
    <source>
        <dbReference type="ARBA" id="ARBA00005228"/>
    </source>
</evidence>
<gene>
    <name evidence="9" type="ordered locus">Isop_1201</name>
</gene>
<keyword evidence="2" id="KW-0645">Protease</keyword>
<dbReference type="EMBL" id="CP002353">
    <property type="protein sequence ID" value="ADV61787.1"/>
    <property type="molecule type" value="Genomic_DNA"/>
</dbReference>
<dbReference type="InterPro" id="IPR051543">
    <property type="entry name" value="Serine_Peptidase_S9A"/>
</dbReference>
<evidence type="ECO:0000256" key="6">
    <source>
        <dbReference type="SAM" id="SignalP"/>
    </source>
</evidence>
<evidence type="ECO:0000259" key="8">
    <source>
        <dbReference type="Pfam" id="PF02897"/>
    </source>
</evidence>
<keyword evidence="3 9" id="KW-0378">Hydrolase</keyword>
<keyword evidence="10" id="KW-1185">Reference proteome</keyword>
<organism evidence="9 10">
    <name type="scientific">Isosphaera pallida (strain ATCC 43644 / DSM 9630 / IS1B)</name>
    <dbReference type="NCBI Taxonomy" id="575540"/>
    <lineage>
        <taxon>Bacteria</taxon>
        <taxon>Pseudomonadati</taxon>
        <taxon>Planctomycetota</taxon>
        <taxon>Planctomycetia</taxon>
        <taxon>Isosphaerales</taxon>
        <taxon>Isosphaeraceae</taxon>
        <taxon>Isosphaera</taxon>
    </lineage>
</organism>
<dbReference type="PANTHER" id="PTHR11757">
    <property type="entry name" value="PROTEASE FAMILY S9A OLIGOPEPTIDASE"/>
    <property type="match status" value="1"/>
</dbReference>
<dbReference type="InterPro" id="IPR029058">
    <property type="entry name" value="AB_hydrolase_fold"/>
</dbReference>
<feature type="compositionally biased region" description="Pro residues" evidence="5">
    <location>
        <begin position="47"/>
        <end position="56"/>
    </location>
</feature>
<dbReference type="eggNOG" id="COG1770">
    <property type="taxonomic scope" value="Bacteria"/>
</dbReference>
<feature type="domain" description="Peptidase S9A N-terminal" evidence="8">
    <location>
        <begin position="52"/>
        <end position="468"/>
    </location>
</feature>
<feature type="chain" id="PRO_5003230097" evidence="6">
    <location>
        <begin position="26"/>
        <end position="750"/>
    </location>
</feature>
<dbReference type="PANTHER" id="PTHR11757:SF19">
    <property type="entry name" value="PROLYL ENDOPEPTIDASE-LIKE"/>
    <property type="match status" value="1"/>
</dbReference>
<evidence type="ECO:0000313" key="10">
    <source>
        <dbReference type="Proteomes" id="UP000008631"/>
    </source>
</evidence>
<protein>
    <submittedName>
        <fullName evidence="9">Oligopeptidase B</fullName>
        <ecNumber evidence="9">3.4.21.83</ecNumber>
    </submittedName>
</protein>
<evidence type="ECO:0000256" key="5">
    <source>
        <dbReference type="SAM" id="MobiDB-lite"/>
    </source>
</evidence>
<evidence type="ECO:0000259" key="7">
    <source>
        <dbReference type="Pfam" id="PF00326"/>
    </source>
</evidence>
<name>E8R5N8_ISOPI</name>
<dbReference type="InterPro" id="IPR001375">
    <property type="entry name" value="Peptidase_S9_cat"/>
</dbReference>
<evidence type="ECO:0000256" key="2">
    <source>
        <dbReference type="ARBA" id="ARBA00022670"/>
    </source>
</evidence>
<evidence type="ECO:0000256" key="4">
    <source>
        <dbReference type="ARBA" id="ARBA00022825"/>
    </source>
</evidence>
<evidence type="ECO:0000313" key="9">
    <source>
        <dbReference type="EMBL" id="ADV61787.1"/>
    </source>
</evidence>
<dbReference type="InterPro" id="IPR002470">
    <property type="entry name" value="Peptidase_S9A"/>
</dbReference>
<dbReference type="Gene3D" id="3.40.50.1820">
    <property type="entry name" value="alpha/beta hydrolase"/>
    <property type="match status" value="1"/>
</dbReference>
<dbReference type="EC" id="3.4.21.83" evidence="9"/>